<feature type="transmembrane region" description="Helical" evidence="6">
    <location>
        <begin position="217"/>
        <end position="242"/>
    </location>
</feature>
<organism evidence="7 8">
    <name type="scientific">Gemmatimonas phototrophica</name>
    <dbReference type="NCBI Taxonomy" id="1379270"/>
    <lineage>
        <taxon>Bacteria</taxon>
        <taxon>Pseudomonadati</taxon>
        <taxon>Gemmatimonadota</taxon>
        <taxon>Gemmatimonadia</taxon>
        <taxon>Gemmatimonadales</taxon>
        <taxon>Gemmatimonadaceae</taxon>
        <taxon>Gemmatimonas</taxon>
    </lineage>
</organism>
<feature type="transmembrane region" description="Helical" evidence="6">
    <location>
        <begin position="24"/>
        <end position="47"/>
    </location>
</feature>
<proteinExistence type="predicted"/>
<dbReference type="GO" id="GO:0005886">
    <property type="term" value="C:plasma membrane"/>
    <property type="evidence" value="ECO:0007669"/>
    <property type="project" value="UniProtKB-SubCell"/>
</dbReference>
<keyword evidence="3 6" id="KW-0812">Transmembrane</keyword>
<reference evidence="7 8" key="1">
    <citation type="journal article" date="2014" name="Proc. Natl. Acad. Sci. U.S.A.">
        <title>Functional type 2 photosynthetic reaction centers found in the rare bacterial phylum Gemmatimonadetes.</title>
        <authorList>
            <person name="Zeng Y."/>
            <person name="Feng F."/>
            <person name="Medova H."/>
            <person name="Dean J."/>
            <person name="Koblizek M."/>
        </authorList>
    </citation>
    <scope>NUCLEOTIDE SEQUENCE [LARGE SCALE GENOMIC DNA]</scope>
    <source>
        <strain evidence="7 8">AP64</strain>
    </source>
</reference>
<dbReference type="Proteomes" id="UP000076404">
    <property type="component" value="Chromosome"/>
</dbReference>
<dbReference type="OrthoDB" id="9786533at2"/>
<evidence type="ECO:0000256" key="5">
    <source>
        <dbReference type="ARBA" id="ARBA00023136"/>
    </source>
</evidence>
<dbReference type="PANTHER" id="PTHR30213:SF0">
    <property type="entry name" value="UPF0761 MEMBRANE PROTEIN YIHY"/>
    <property type="match status" value="1"/>
</dbReference>
<dbReference type="AlphaFoldDB" id="A0A143BJ22"/>
<evidence type="ECO:0000313" key="7">
    <source>
        <dbReference type="EMBL" id="AMW04552.1"/>
    </source>
</evidence>
<protein>
    <submittedName>
        <fullName evidence="7">Uncharacterized protein</fullName>
    </submittedName>
</protein>
<gene>
    <name evidence="7" type="ORF">GEMMAAP_06225</name>
</gene>
<evidence type="ECO:0000256" key="6">
    <source>
        <dbReference type="SAM" id="Phobius"/>
    </source>
</evidence>
<sequence length="321" mass="34364">MRTTFEPWWDILRRVWNQSAEDNVPFLAGGLAFNTLLALVPFVLLLISGLSFLLGSEPTQAAATVTALVEQLLPNNAPSASALLRGVLTDVTSTRGTVTLYSAIGFAWFSTRLFGSLRSVLALIFDGTDRGIVAGKLFDFMATAVATVAVVVYVVFSAYLDLAATQGVALLRRAGVVADAMSGLQYVAGRALALTLVFALFYALYRGLPRRRPSVRVAFVAATSASVLFELARNAFALLVGAVDPTSLYTGTIAAIVAVVFWTYYSAFLFLLGGEVAQAYELRRNELARLEASDAAIPSVVPAIQSRRPVPAPRPTPKPKP</sequence>
<dbReference type="Pfam" id="PF03631">
    <property type="entry name" value="Virul_fac_BrkB"/>
    <property type="match status" value="1"/>
</dbReference>
<evidence type="ECO:0000256" key="3">
    <source>
        <dbReference type="ARBA" id="ARBA00022692"/>
    </source>
</evidence>
<evidence type="ECO:0000256" key="1">
    <source>
        <dbReference type="ARBA" id="ARBA00004651"/>
    </source>
</evidence>
<keyword evidence="4 6" id="KW-1133">Transmembrane helix</keyword>
<keyword evidence="5 6" id="KW-0472">Membrane</keyword>
<evidence type="ECO:0000256" key="2">
    <source>
        <dbReference type="ARBA" id="ARBA00022475"/>
    </source>
</evidence>
<dbReference type="RefSeq" id="WP_026850290.1">
    <property type="nucleotide sequence ID" value="NZ_CP011454.1"/>
</dbReference>
<dbReference type="eggNOG" id="COG1295">
    <property type="taxonomic scope" value="Bacteria"/>
</dbReference>
<dbReference type="STRING" id="1379270.GEMMAAP_06225"/>
<feature type="transmembrane region" description="Helical" evidence="6">
    <location>
        <begin position="180"/>
        <end position="205"/>
    </location>
</feature>
<feature type="transmembrane region" description="Helical" evidence="6">
    <location>
        <begin position="248"/>
        <end position="274"/>
    </location>
</feature>
<reference evidence="7 8" key="2">
    <citation type="journal article" date="2016" name="Environ. Microbiol. Rep.">
        <title>Metagenomic evidence for the presence of phototrophic Gemmatimonadetes bacteria in diverse environments.</title>
        <authorList>
            <person name="Zeng Y."/>
            <person name="Baumbach J."/>
            <person name="Barbosa E.G."/>
            <person name="Azevedo V."/>
            <person name="Zhang C."/>
            <person name="Koblizek M."/>
        </authorList>
    </citation>
    <scope>NUCLEOTIDE SEQUENCE [LARGE SCALE GENOMIC DNA]</scope>
    <source>
        <strain evidence="7 8">AP64</strain>
    </source>
</reference>
<keyword evidence="2" id="KW-1003">Cell membrane</keyword>
<dbReference type="KEGG" id="gph:GEMMAAP_06225"/>
<accession>A0A143BJ22</accession>
<name>A0A143BJ22_9BACT</name>
<comment type="subcellular location">
    <subcellularLocation>
        <location evidence="1">Cell membrane</location>
        <topology evidence="1">Multi-pass membrane protein</topology>
    </subcellularLocation>
</comment>
<evidence type="ECO:0000256" key="4">
    <source>
        <dbReference type="ARBA" id="ARBA00022989"/>
    </source>
</evidence>
<dbReference type="EMBL" id="CP011454">
    <property type="protein sequence ID" value="AMW04552.1"/>
    <property type="molecule type" value="Genomic_DNA"/>
</dbReference>
<dbReference type="NCBIfam" id="TIGR00765">
    <property type="entry name" value="yihY_not_rbn"/>
    <property type="match status" value="1"/>
</dbReference>
<keyword evidence="8" id="KW-1185">Reference proteome</keyword>
<evidence type="ECO:0000313" key="8">
    <source>
        <dbReference type="Proteomes" id="UP000076404"/>
    </source>
</evidence>
<dbReference type="InterPro" id="IPR017039">
    <property type="entry name" value="Virul_fac_BrkB"/>
</dbReference>
<dbReference type="PIRSF" id="PIRSF035875">
    <property type="entry name" value="RNase_BN"/>
    <property type="match status" value="1"/>
</dbReference>
<feature type="transmembrane region" description="Helical" evidence="6">
    <location>
        <begin position="137"/>
        <end position="160"/>
    </location>
</feature>
<dbReference type="PANTHER" id="PTHR30213">
    <property type="entry name" value="INNER MEMBRANE PROTEIN YHJD"/>
    <property type="match status" value="1"/>
</dbReference>